<name>A0A5N6RH79_9ROSI</name>
<evidence type="ECO:0000313" key="2">
    <source>
        <dbReference type="EMBL" id="KAE8098668.1"/>
    </source>
</evidence>
<reference evidence="2 3" key="1">
    <citation type="submission" date="2019-06" db="EMBL/GenBank/DDBJ databases">
        <title>A chromosomal-level reference genome of Carpinus fangiana (Coryloideae, Betulaceae).</title>
        <authorList>
            <person name="Yang X."/>
            <person name="Wang Z."/>
            <person name="Zhang L."/>
            <person name="Hao G."/>
            <person name="Liu J."/>
            <person name="Yang Y."/>
        </authorList>
    </citation>
    <scope>NUCLEOTIDE SEQUENCE [LARGE SCALE GENOMIC DNA]</scope>
    <source>
        <strain evidence="2">Cfa_2016G</strain>
        <tissue evidence="2">Leaf</tissue>
    </source>
</reference>
<organism evidence="2 3">
    <name type="scientific">Carpinus fangiana</name>
    <dbReference type="NCBI Taxonomy" id="176857"/>
    <lineage>
        <taxon>Eukaryota</taxon>
        <taxon>Viridiplantae</taxon>
        <taxon>Streptophyta</taxon>
        <taxon>Embryophyta</taxon>
        <taxon>Tracheophyta</taxon>
        <taxon>Spermatophyta</taxon>
        <taxon>Magnoliopsida</taxon>
        <taxon>eudicotyledons</taxon>
        <taxon>Gunneridae</taxon>
        <taxon>Pentapetalae</taxon>
        <taxon>rosids</taxon>
        <taxon>fabids</taxon>
        <taxon>Fagales</taxon>
        <taxon>Betulaceae</taxon>
        <taxon>Carpinus</taxon>
    </lineage>
</organism>
<dbReference type="EMBL" id="CM017327">
    <property type="protein sequence ID" value="KAE8098668.1"/>
    <property type="molecule type" value="Genomic_DNA"/>
</dbReference>
<dbReference type="InterPro" id="IPR004158">
    <property type="entry name" value="DUF247_pln"/>
</dbReference>
<gene>
    <name evidence="2" type="ORF">FH972_016712</name>
</gene>
<dbReference type="Proteomes" id="UP000327013">
    <property type="component" value="Chromosome 7"/>
</dbReference>
<evidence type="ECO:0000256" key="1">
    <source>
        <dbReference type="SAM" id="MobiDB-lite"/>
    </source>
</evidence>
<accession>A0A5N6RH79</accession>
<dbReference type="PANTHER" id="PTHR31549:SF191">
    <property type="entry name" value="DUF247 DOMAIN PROTEIN"/>
    <property type="match status" value="1"/>
</dbReference>
<dbReference type="PANTHER" id="PTHR31549">
    <property type="entry name" value="PROTEIN, PUTATIVE (DUF247)-RELATED-RELATED"/>
    <property type="match status" value="1"/>
</dbReference>
<keyword evidence="3" id="KW-1185">Reference proteome</keyword>
<feature type="region of interest" description="Disordered" evidence="1">
    <location>
        <begin position="252"/>
        <end position="290"/>
    </location>
</feature>
<sequence>MEPQHIVSIDEHHSRKVIRIEGQPTITREERFKRLTEAGDRTRAAEPAKIQKVIFLLRDHKHFVKYFEPRVAAVGPIHHGNPKYRLGEEYKLVLASKFVERSGKDIKRLYEEAEMEIKQLRRCFEEEVTKNYDDEALAWMLFVDGCAILQYIFCAANNKFEELNIKIDSVAFAQQDLFLLENQVPYCLLKLLMNLSGKEVELSESIERFIGSVTYQETKPQQKQGESFCSQPKQPTHLLDLLRTTLLGNKVQKEQESKASNPPESSKSDSPSGKTRGIWPCRKKGEEDPDWQSYRNVQELKSAGIQLKRSKHRSLRNVSFTRRFNFYPGYLWLPPIIVDDSTGPKFMNLIAYEMCLDFKNDFGISSYISFLDSLIDEVNDVKDLRKAHVLHNFLGSDQEVADLFNEIGTDVVPNTDAYKDVKGQIQEYYEIPYMTWLAQVYHNHFSSPWTVLAFLGVLLGLGLTAAQTAYAVMASHLGPCEKFCMLKLKET</sequence>
<dbReference type="AlphaFoldDB" id="A0A5N6RH79"/>
<protein>
    <submittedName>
        <fullName evidence="2">Uncharacterized protein</fullName>
    </submittedName>
</protein>
<proteinExistence type="predicted"/>
<evidence type="ECO:0000313" key="3">
    <source>
        <dbReference type="Proteomes" id="UP000327013"/>
    </source>
</evidence>
<dbReference type="Pfam" id="PF03140">
    <property type="entry name" value="DUF247"/>
    <property type="match status" value="1"/>
</dbReference>
<dbReference type="OrthoDB" id="1849062at2759"/>
<feature type="compositionally biased region" description="Polar residues" evidence="1">
    <location>
        <begin position="258"/>
        <end position="273"/>
    </location>
</feature>